<accession>A0A5E4MTE6</accession>
<dbReference type="EMBL" id="CABPRJ010000985">
    <property type="protein sequence ID" value="VVC34175.1"/>
    <property type="molecule type" value="Genomic_DNA"/>
</dbReference>
<proteinExistence type="predicted"/>
<dbReference type="Proteomes" id="UP000325440">
    <property type="component" value="Unassembled WGS sequence"/>
</dbReference>
<protein>
    <submittedName>
        <fullName evidence="2">Uncharacterized protein</fullName>
    </submittedName>
</protein>
<sequence>MDDPAGRSKILRKTTSREGMLTSDGLAHIMNGSSDEDVDSGSGWSGGNGEHGDSSENTQNT</sequence>
<evidence type="ECO:0000256" key="1">
    <source>
        <dbReference type="SAM" id="MobiDB-lite"/>
    </source>
</evidence>
<organism evidence="2 3">
    <name type="scientific">Cinara cedri</name>
    <dbReference type="NCBI Taxonomy" id="506608"/>
    <lineage>
        <taxon>Eukaryota</taxon>
        <taxon>Metazoa</taxon>
        <taxon>Ecdysozoa</taxon>
        <taxon>Arthropoda</taxon>
        <taxon>Hexapoda</taxon>
        <taxon>Insecta</taxon>
        <taxon>Pterygota</taxon>
        <taxon>Neoptera</taxon>
        <taxon>Paraneoptera</taxon>
        <taxon>Hemiptera</taxon>
        <taxon>Sternorrhyncha</taxon>
        <taxon>Aphidomorpha</taxon>
        <taxon>Aphidoidea</taxon>
        <taxon>Aphididae</taxon>
        <taxon>Lachninae</taxon>
        <taxon>Cinara</taxon>
    </lineage>
</organism>
<evidence type="ECO:0000313" key="2">
    <source>
        <dbReference type="EMBL" id="VVC34175.1"/>
    </source>
</evidence>
<reference evidence="2 3" key="1">
    <citation type="submission" date="2019-08" db="EMBL/GenBank/DDBJ databases">
        <authorList>
            <person name="Alioto T."/>
            <person name="Alioto T."/>
            <person name="Gomez Garrido J."/>
        </authorList>
    </citation>
    <scope>NUCLEOTIDE SEQUENCE [LARGE SCALE GENOMIC DNA]</scope>
</reference>
<dbReference type="AlphaFoldDB" id="A0A5E4MTE6"/>
<keyword evidence="3" id="KW-1185">Reference proteome</keyword>
<name>A0A5E4MTE6_9HEMI</name>
<gene>
    <name evidence="2" type="ORF">CINCED_3A025815</name>
</gene>
<evidence type="ECO:0000313" key="3">
    <source>
        <dbReference type="Proteomes" id="UP000325440"/>
    </source>
</evidence>
<feature type="region of interest" description="Disordered" evidence="1">
    <location>
        <begin position="1"/>
        <end position="61"/>
    </location>
</feature>